<feature type="non-terminal residue" evidence="1">
    <location>
        <position position="75"/>
    </location>
</feature>
<organism evidence="1 2">
    <name type="scientific">Cirrhinus molitorella</name>
    <name type="common">mud carp</name>
    <dbReference type="NCBI Taxonomy" id="172907"/>
    <lineage>
        <taxon>Eukaryota</taxon>
        <taxon>Metazoa</taxon>
        <taxon>Chordata</taxon>
        <taxon>Craniata</taxon>
        <taxon>Vertebrata</taxon>
        <taxon>Euteleostomi</taxon>
        <taxon>Actinopterygii</taxon>
        <taxon>Neopterygii</taxon>
        <taxon>Teleostei</taxon>
        <taxon>Ostariophysi</taxon>
        <taxon>Cypriniformes</taxon>
        <taxon>Cyprinidae</taxon>
        <taxon>Labeoninae</taxon>
        <taxon>Labeonini</taxon>
        <taxon>Cirrhinus</taxon>
    </lineage>
</organism>
<gene>
    <name evidence="1" type="ORF">QQF64_022174</name>
</gene>
<evidence type="ECO:0000313" key="1">
    <source>
        <dbReference type="EMBL" id="KAL1248856.1"/>
    </source>
</evidence>
<name>A0ABR3L7F6_9TELE</name>
<sequence length="75" mass="8677">MDRQTTAVRPEHRFDTNNLKRYLSEKLDSFSGNSTLTLQQYRTGQSNPTFYIESTDARYVLRKKPTGELLPGAHK</sequence>
<accession>A0ABR3L7F6</accession>
<dbReference type="Proteomes" id="UP001558613">
    <property type="component" value="Unassembled WGS sequence"/>
</dbReference>
<evidence type="ECO:0000313" key="2">
    <source>
        <dbReference type="Proteomes" id="UP001558613"/>
    </source>
</evidence>
<dbReference type="Gene3D" id="3.30.200.20">
    <property type="entry name" value="Phosphorylase Kinase, domain 1"/>
    <property type="match status" value="1"/>
</dbReference>
<protein>
    <recommendedName>
        <fullName evidence="3">Phosphotransferase</fullName>
    </recommendedName>
</protein>
<comment type="caution">
    <text evidence="1">The sequence shown here is derived from an EMBL/GenBank/DDBJ whole genome shotgun (WGS) entry which is preliminary data.</text>
</comment>
<dbReference type="EMBL" id="JAYMGO010000024">
    <property type="protein sequence ID" value="KAL1248856.1"/>
    <property type="molecule type" value="Genomic_DNA"/>
</dbReference>
<evidence type="ECO:0008006" key="3">
    <source>
        <dbReference type="Google" id="ProtNLM"/>
    </source>
</evidence>
<keyword evidence="2" id="KW-1185">Reference proteome</keyword>
<proteinExistence type="predicted"/>
<reference evidence="1 2" key="1">
    <citation type="submission" date="2023-09" db="EMBL/GenBank/DDBJ databases">
        <authorList>
            <person name="Wang M."/>
        </authorList>
    </citation>
    <scope>NUCLEOTIDE SEQUENCE [LARGE SCALE GENOMIC DNA]</scope>
    <source>
        <strain evidence="1">GT-2023</strain>
        <tissue evidence="1">Liver</tissue>
    </source>
</reference>